<evidence type="ECO:0000256" key="1">
    <source>
        <dbReference type="ARBA" id="ARBA00009232"/>
    </source>
</evidence>
<dbReference type="CDD" id="cd00540">
    <property type="entry name" value="AAG"/>
    <property type="match status" value="1"/>
</dbReference>
<dbReference type="EC" id="3.2.2.-" evidence="5"/>
<evidence type="ECO:0000256" key="5">
    <source>
        <dbReference type="HAMAP-Rule" id="MF_00527"/>
    </source>
</evidence>
<comment type="similarity">
    <text evidence="1 5">Belongs to the DNA glycosylase MPG family.</text>
</comment>
<accession>A0ABR6ESZ0</accession>
<name>A0ABR6ESZ0_9SPHI</name>
<sequence length="201" mass="22228">MAKLPFSFYQRDDVNALAISLLGKQLFTFVDGKLTAGIIVETEAYKGVDDKASHAYGGRFTDRTKVMYEPGGLSYVYLCYGIHHLFNVVTAQKGTPHAVLVRGLEPVIGIDVMLERRGMEQLKPNLTAGPGALAKAMGIDRRLNGLSLDGAEIWIEDAPEDWLPGTVVASHRVGVAYADDYAFLPWRYYLKGNKYVSKPRT</sequence>
<dbReference type="InterPro" id="IPR036995">
    <property type="entry name" value="MPG_sf"/>
</dbReference>
<keyword evidence="3 5" id="KW-0378">Hydrolase</keyword>
<dbReference type="PANTHER" id="PTHR10429">
    <property type="entry name" value="DNA-3-METHYLADENINE GLYCOSYLASE"/>
    <property type="match status" value="1"/>
</dbReference>
<dbReference type="Gene3D" id="3.10.300.10">
    <property type="entry name" value="Methylpurine-DNA glycosylase (MPG)"/>
    <property type="match status" value="1"/>
</dbReference>
<evidence type="ECO:0000313" key="6">
    <source>
        <dbReference type="EMBL" id="MBB2148383.1"/>
    </source>
</evidence>
<dbReference type="Proteomes" id="UP000636110">
    <property type="component" value="Unassembled WGS sequence"/>
</dbReference>
<dbReference type="RefSeq" id="WP_182954262.1">
    <property type="nucleotide sequence ID" value="NZ_WNXC01000001.1"/>
</dbReference>
<dbReference type="PANTHER" id="PTHR10429:SF0">
    <property type="entry name" value="DNA-3-METHYLADENINE GLYCOSYLASE"/>
    <property type="match status" value="1"/>
</dbReference>
<keyword evidence="2 5" id="KW-0227">DNA damage</keyword>
<dbReference type="SUPFAM" id="SSF50486">
    <property type="entry name" value="FMT C-terminal domain-like"/>
    <property type="match status" value="1"/>
</dbReference>
<proteinExistence type="inferred from homology"/>
<comment type="caution">
    <text evidence="6">The sequence shown here is derived from an EMBL/GenBank/DDBJ whole genome shotgun (WGS) entry which is preliminary data.</text>
</comment>
<dbReference type="Pfam" id="PF02245">
    <property type="entry name" value="Pur_DNA_glyco"/>
    <property type="match status" value="1"/>
</dbReference>
<dbReference type="NCBIfam" id="TIGR00567">
    <property type="entry name" value="3mg"/>
    <property type="match status" value="1"/>
</dbReference>
<evidence type="ECO:0000256" key="3">
    <source>
        <dbReference type="ARBA" id="ARBA00022801"/>
    </source>
</evidence>
<protein>
    <recommendedName>
        <fullName evidence="5">Putative 3-methyladenine DNA glycosylase</fullName>
        <ecNumber evidence="5">3.2.2.-</ecNumber>
    </recommendedName>
</protein>
<dbReference type="InterPro" id="IPR011034">
    <property type="entry name" value="Formyl_transferase-like_C_sf"/>
</dbReference>
<organism evidence="6 7">
    <name type="scientific">Pedobacter gandavensis</name>
    <dbReference type="NCBI Taxonomy" id="2679963"/>
    <lineage>
        <taxon>Bacteria</taxon>
        <taxon>Pseudomonadati</taxon>
        <taxon>Bacteroidota</taxon>
        <taxon>Sphingobacteriia</taxon>
        <taxon>Sphingobacteriales</taxon>
        <taxon>Sphingobacteriaceae</taxon>
        <taxon>Pedobacter</taxon>
    </lineage>
</organism>
<dbReference type="HAMAP" id="MF_00527">
    <property type="entry name" value="3MGH"/>
    <property type="match status" value="1"/>
</dbReference>
<reference evidence="6 7" key="1">
    <citation type="submission" date="2019-11" db="EMBL/GenBank/DDBJ databases">
        <title>Description of Pedobacter sp. LMG 31462T.</title>
        <authorList>
            <person name="Carlier A."/>
            <person name="Qi S."/>
            <person name="Vandamme P."/>
        </authorList>
    </citation>
    <scope>NUCLEOTIDE SEQUENCE [LARGE SCALE GENOMIC DNA]</scope>
    <source>
        <strain evidence="6 7">LMG 31462</strain>
    </source>
</reference>
<keyword evidence="4 5" id="KW-0234">DNA repair</keyword>
<gene>
    <name evidence="6" type="ORF">GM920_05610</name>
</gene>
<dbReference type="InterPro" id="IPR003180">
    <property type="entry name" value="MPG"/>
</dbReference>
<evidence type="ECO:0000256" key="4">
    <source>
        <dbReference type="ARBA" id="ARBA00023204"/>
    </source>
</evidence>
<dbReference type="EMBL" id="WNXC01000001">
    <property type="protein sequence ID" value="MBB2148383.1"/>
    <property type="molecule type" value="Genomic_DNA"/>
</dbReference>
<evidence type="ECO:0000256" key="2">
    <source>
        <dbReference type="ARBA" id="ARBA00022763"/>
    </source>
</evidence>
<evidence type="ECO:0000313" key="7">
    <source>
        <dbReference type="Proteomes" id="UP000636110"/>
    </source>
</evidence>
<keyword evidence="7" id="KW-1185">Reference proteome</keyword>